<dbReference type="InParanoid" id="A0A0D2J8W2"/>
<comment type="caution">
    <text evidence="1">The sequence shown here is derived from an EMBL/GenBank/DDBJ whole genome shotgun (WGS) entry which is preliminary data.</text>
</comment>
<accession>A0A0D2J8W2</accession>
<keyword evidence="2" id="KW-1185">Reference proteome</keyword>
<dbReference type="EMBL" id="AZAC01000010">
    <property type="protein sequence ID" value="KIX14614.1"/>
    <property type="molecule type" value="Genomic_DNA"/>
</dbReference>
<organism evidence="1 2">
    <name type="scientific">Dethiosulfatarculus sandiegensis</name>
    <dbReference type="NCBI Taxonomy" id="1429043"/>
    <lineage>
        <taxon>Bacteria</taxon>
        <taxon>Pseudomonadati</taxon>
        <taxon>Thermodesulfobacteriota</taxon>
        <taxon>Desulfarculia</taxon>
        <taxon>Desulfarculales</taxon>
        <taxon>Desulfarculaceae</taxon>
        <taxon>Dethiosulfatarculus</taxon>
    </lineage>
</organism>
<evidence type="ECO:0000313" key="1">
    <source>
        <dbReference type="EMBL" id="KIX14614.1"/>
    </source>
</evidence>
<name>A0A0D2J8W2_9BACT</name>
<dbReference type="STRING" id="1429043.X474_07590"/>
<dbReference type="Proteomes" id="UP000032233">
    <property type="component" value="Unassembled WGS sequence"/>
</dbReference>
<sequence>MTRTMMQMVMVVRMVFSNMSADEFRFWHRIFPLLGKKGGITGKRKSYGYI</sequence>
<dbReference type="AlphaFoldDB" id="A0A0D2J8W2"/>
<gene>
    <name evidence="1" type="ORF">X474_07590</name>
</gene>
<protein>
    <submittedName>
        <fullName evidence="1">Uncharacterized protein</fullName>
    </submittedName>
</protein>
<reference evidence="1 2" key="1">
    <citation type="submission" date="2013-11" db="EMBL/GenBank/DDBJ databases">
        <title>Metagenomic analysis of a methanogenic consortium involved in long chain n-alkane degradation.</title>
        <authorList>
            <person name="Davidova I.A."/>
            <person name="Callaghan A.V."/>
            <person name="Wawrik B."/>
            <person name="Pruitt S."/>
            <person name="Marks C."/>
            <person name="Duncan K.E."/>
            <person name="Suflita J.M."/>
        </authorList>
    </citation>
    <scope>NUCLEOTIDE SEQUENCE [LARGE SCALE GENOMIC DNA]</scope>
    <source>
        <strain evidence="1 2">SPR</strain>
    </source>
</reference>
<proteinExistence type="predicted"/>
<evidence type="ECO:0000313" key="2">
    <source>
        <dbReference type="Proteomes" id="UP000032233"/>
    </source>
</evidence>